<feature type="compositionally biased region" description="Polar residues" evidence="3">
    <location>
        <begin position="51"/>
        <end position="61"/>
    </location>
</feature>
<evidence type="ECO:0000256" key="2">
    <source>
        <dbReference type="SAM" id="Coils"/>
    </source>
</evidence>
<dbReference type="InterPro" id="IPR051990">
    <property type="entry name" value="CCPG1/PBIP1"/>
</dbReference>
<dbReference type="RefSeq" id="XP_019742160.1">
    <property type="nucleotide sequence ID" value="XM_019886601.1"/>
</dbReference>
<evidence type="ECO:0000256" key="1">
    <source>
        <dbReference type="ARBA" id="ARBA00023054"/>
    </source>
</evidence>
<protein>
    <submittedName>
        <fullName evidence="4">Cell cycle progression 1</fullName>
    </submittedName>
</protein>
<feature type="compositionally biased region" description="Basic and acidic residues" evidence="3">
    <location>
        <begin position="734"/>
        <end position="745"/>
    </location>
</feature>
<feature type="region of interest" description="Disordered" evidence="3">
    <location>
        <begin position="695"/>
        <end position="745"/>
    </location>
</feature>
<feature type="compositionally biased region" description="Low complexity" evidence="3">
    <location>
        <begin position="163"/>
        <end position="177"/>
    </location>
</feature>
<dbReference type="STRING" id="109280.ENSHCOP00000019078"/>
<keyword evidence="5" id="KW-1185">Reference proteome</keyword>
<accession>A0A3Q2YN18</accession>
<dbReference type="AlphaFoldDB" id="A0A3Q2YN18"/>
<dbReference type="GO" id="GO:0016020">
    <property type="term" value="C:membrane"/>
    <property type="evidence" value="ECO:0007669"/>
    <property type="project" value="TreeGrafter"/>
</dbReference>
<reference evidence="4" key="2">
    <citation type="submission" date="2025-09" db="UniProtKB">
        <authorList>
            <consortium name="Ensembl"/>
        </authorList>
    </citation>
    <scope>IDENTIFICATION</scope>
</reference>
<dbReference type="Proteomes" id="UP000264820">
    <property type="component" value="Unplaced"/>
</dbReference>
<evidence type="ECO:0000256" key="3">
    <source>
        <dbReference type="SAM" id="MobiDB-lite"/>
    </source>
</evidence>
<feature type="compositionally biased region" description="Basic and acidic residues" evidence="3">
    <location>
        <begin position="708"/>
        <end position="720"/>
    </location>
</feature>
<feature type="coiled-coil region" evidence="2">
    <location>
        <begin position="350"/>
        <end position="451"/>
    </location>
</feature>
<evidence type="ECO:0000313" key="4">
    <source>
        <dbReference type="Ensembl" id="ENSHCOP00000019078.1"/>
    </source>
</evidence>
<dbReference type="GeneID" id="109525819"/>
<sequence length="762" mass="86478">MSNTSSDTESSCGWSIISMEGSDIETLVADITGQPVADTQEGPALVEPELQDSQGSTSASGCNDDKDGSLDDTLGDQTMDKTLCTSEGGADDPAGEDRVAVLSFSDHSDIVTLQELKEDECDGTEGALAADEGSFLGMSCSSQYAFTTAADPVFPAQPPPAAPNSSSSDDEAAPNLALRRRRLRRNTANTATESCEEEEETTVESEEEDEKQQLEQTAVEPATPRARCQGSGTLNSCILLALVIALSMGFGHFYGTVQRQERQKTADKVRESELDSVRDVLHDHVKSDGVGLDDWDEQQLVSLLTQVIKKMSKENMELNAMQEFVQVQLDAQALLARQREVENLALTTMNQQLQNSLGQEEKSLSTLQDELRSLRSRIRDLEATGATADALLSENRRLKAELESEKELRKKFKKERKLTHEAEAQELRSRLRELEKRLVFEQQRSDMWERLYLETKDNQAKGDMDPKVMKAKVRTSGIVKETFDAVKNSTKEFVHHHKEQIKKAKESVKENLRKFSDSVKSTFRHFKDSASTFLDKMMREDTKYYEARKYKKKKDHPKQDANTRKPGDKVRKEQGQSANLKGCRGVFDCAYQESTSVFNKATEPIRADEFHQLLWSYLQREVHHFHHWKELESFINGFFHNGLFIHDRMLFTDFVSSVEHYLVNMPEYHGLHDDVFGDVDDFIYRHLFGDAYGKSDGPSLESPSGPLERPDSDSREELRTKHQSRRQQRQKLRHQGERRNRHMADVKIELGPMPLDRKYCIE</sequence>
<dbReference type="OrthoDB" id="9935772at2759"/>
<dbReference type="PANTHER" id="PTHR28638">
    <property type="entry name" value="CELL CYCLE PROGRESSION PROTEIN 1"/>
    <property type="match status" value="1"/>
</dbReference>
<feature type="region of interest" description="Disordered" evidence="3">
    <location>
        <begin position="31"/>
        <end position="100"/>
    </location>
</feature>
<feature type="region of interest" description="Disordered" evidence="3">
    <location>
        <begin position="547"/>
        <end position="577"/>
    </location>
</feature>
<proteinExistence type="predicted"/>
<dbReference type="CTD" id="9236"/>
<keyword evidence="1 2" id="KW-0175">Coiled coil</keyword>
<feature type="region of interest" description="Disordered" evidence="3">
    <location>
        <begin position="151"/>
        <end position="226"/>
    </location>
</feature>
<organism evidence="4 5">
    <name type="scientific">Hippocampus comes</name>
    <name type="common">Tiger tail seahorse</name>
    <dbReference type="NCBI Taxonomy" id="109280"/>
    <lineage>
        <taxon>Eukaryota</taxon>
        <taxon>Metazoa</taxon>
        <taxon>Chordata</taxon>
        <taxon>Craniata</taxon>
        <taxon>Vertebrata</taxon>
        <taxon>Euteleostomi</taxon>
        <taxon>Actinopterygii</taxon>
        <taxon>Neopterygii</taxon>
        <taxon>Teleostei</taxon>
        <taxon>Neoteleostei</taxon>
        <taxon>Acanthomorphata</taxon>
        <taxon>Syngnathiaria</taxon>
        <taxon>Syngnathiformes</taxon>
        <taxon>Syngnathoidei</taxon>
        <taxon>Syngnathidae</taxon>
        <taxon>Hippocampus</taxon>
    </lineage>
</organism>
<dbReference type="PANTHER" id="PTHR28638:SF2">
    <property type="entry name" value="CELL CYCLE PROGRESSION PROTEIN 1"/>
    <property type="match status" value="1"/>
</dbReference>
<dbReference type="OMA" id="LDAFHHW"/>
<evidence type="ECO:0000313" key="5">
    <source>
        <dbReference type="Proteomes" id="UP000264820"/>
    </source>
</evidence>
<reference evidence="4" key="1">
    <citation type="submission" date="2025-08" db="UniProtKB">
        <authorList>
            <consortium name="Ensembl"/>
        </authorList>
    </citation>
    <scope>IDENTIFICATION</scope>
</reference>
<dbReference type="GeneTree" id="ENSGT00940000166643"/>
<feature type="compositionally biased region" description="Basic and acidic residues" evidence="3">
    <location>
        <begin position="557"/>
        <end position="574"/>
    </location>
</feature>
<name>A0A3Q2YN18_HIPCM</name>
<feature type="compositionally biased region" description="Basic residues" evidence="3">
    <location>
        <begin position="721"/>
        <end position="733"/>
    </location>
</feature>
<feature type="compositionally biased region" description="Acidic residues" evidence="3">
    <location>
        <begin position="194"/>
        <end position="210"/>
    </location>
</feature>
<dbReference type="Ensembl" id="ENSHCOT00000009630.1">
    <property type="protein sequence ID" value="ENSHCOP00000019078.1"/>
    <property type="gene ID" value="ENSHCOG00000004150.1"/>
</dbReference>